<sequence length="189" mass="19556">MLSIDLAVFHALNAGVTTPTVVVALARAISQWLPTAVGAGLAVLLAVGSPQQRRAVLLALAAMLLAWAGVHLVRLCVAAPRPAQLGLGIQWIDHAARASFPSMHSAGAFALAAGLTLGGMPRLAAAAWLLAVAMAWSRVCLGVHFPSDVLAGALTGAIGAGLADGLWTASRKLNWRGRFSAYWSRQARP</sequence>
<keyword evidence="2" id="KW-1003">Cell membrane</keyword>
<accession>C5TAQ2</accession>
<dbReference type="OrthoDB" id="9801622at2"/>
<keyword evidence="10" id="KW-1185">Reference proteome</keyword>
<dbReference type="Proteomes" id="UP000003856">
    <property type="component" value="Unassembled WGS sequence"/>
</dbReference>
<dbReference type="InterPro" id="IPR000326">
    <property type="entry name" value="PAP2/HPO"/>
</dbReference>
<dbReference type="SUPFAM" id="SSF48317">
    <property type="entry name" value="Acid phosphatase/Vanadium-dependent haloperoxidase"/>
    <property type="match status" value="1"/>
</dbReference>
<dbReference type="PANTHER" id="PTHR14969">
    <property type="entry name" value="SPHINGOSINE-1-PHOSPHATE PHOSPHOHYDROLASE"/>
    <property type="match status" value="1"/>
</dbReference>
<dbReference type="PANTHER" id="PTHR14969:SF62">
    <property type="entry name" value="DECAPRENYLPHOSPHORYL-5-PHOSPHORIBOSE PHOSPHATASE RV3807C-RELATED"/>
    <property type="match status" value="1"/>
</dbReference>
<keyword evidence="3 7" id="KW-0812">Transmembrane</keyword>
<dbReference type="EMBL" id="ACQT01000265">
    <property type="protein sequence ID" value="EER58446.1"/>
    <property type="molecule type" value="Genomic_DNA"/>
</dbReference>
<dbReference type="AlphaFoldDB" id="C5TAQ2"/>
<feature type="transmembrane region" description="Helical" evidence="7">
    <location>
        <begin position="109"/>
        <end position="137"/>
    </location>
</feature>
<dbReference type="InterPro" id="IPR036938">
    <property type="entry name" value="PAP2/HPO_sf"/>
</dbReference>
<comment type="caution">
    <text evidence="9">The sequence shown here is derived from an EMBL/GenBank/DDBJ whole genome shotgun (WGS) entry which is preliminary data.</text>
</comment>
<evidence type="ECO:0000313" key="9">
    <source>
        <dbReference type="EMBL" id="EER58446.1"/>
    </source>
</evidence>
<evidence type="ECO:0000313" key="10">
    <source>
        <dbReference type="Proteomes" id="UP000003856"/>
    </source>
</evidence>
<proteinExistence type="predicted"/>
<keyword evidence="6 7" id="KW-0472">Membrane</keyword>
<reference evidence="9 10" key="1">
    <citation type="submission" date="2009-05" db="EMBL/GenBank/DDBJ databases">
        <title>The draft genome of Acidovorax delafieldii 2AN.</title>
        <authorList>
            <consortium name="US DOE Joint Genome Institute (JGI-PGF)"/>
            <person name="Lucas S."/>
            <person name="Copeland A."/>
            <person name="Lapidus A."/>
            <person name="Glavina del Rio T."/>
            <person name="Tice H."/>
            <person name="Bruce D."/>
            <person name="Goodwin L."/>
            <person name="Pitluck S."/>
            <person name="Larimer F."/>
            <person name="Land M.L."/>
            <person name="Hauser L."/>
            <person name="Shelobolina E.S."/>
            <person name="Picardal F."/>
            <person name="Roden E."/>
            <person name="Emerson D."/>
        </authorList>
    </citation>
    <scope>NUCLEOTIDE SEQUENCE [LARGE SCALE GENOMIC DNA]</scope>
    <source>
        <strain evidence="9 10">2AN</strain>
    </source>
</reference>
<dbReference type="Pfam" id="PF01569">
    <property type="entry name" value="PAP2"/>
    <property type="match status" value="1"/>
</dbReference>
<dbReference type="Gene3D" id="1.20.144.10">
    <property type="entry name" value="Phosphatidic acid phosphatase type 2/haloperoxidase"/>
    <property type="match status" value="1"/>
</dbReference>
<evidence type="ECO:0000256" key="6">
    <source>
        <dbReference type="ARBA" id="ARBA00023136"/>
    </source>
</evidence>
<comment type="subcellular location">
    <subcellularLocation>
        <location evidence="1">Cell membrane</location>
        <topology evidence="1">Multi-pass membrane protein</topology>
    </subcellularLocation>
</comment>
<evidence type="ECO:0000256" key="1">
    <source>
        <dbReference type="ARBA" id="ARBA00004651"/>
    </source>
</evidence>
<feature type="domain" description="Phosphatidic acid phosphatase type 2/haloperoxidase" evidence="8">
    <location>
        <begin position="55"/>
        <end position="164"/>
    </location>
</feature>
<organism evidence="9 10">
    <name type="scientific">Acidovorax delafieldii 2AN</name>
    <dbReference type="NCBI Taxonomy" id="573060"/>
    <lineage>
        <taxon>Bacteria</taxon>
        <taxon>Pseudomonadati</taxon>
        <taxon>Pseudomonadota</taxon>
        <taxon>Betaproteobacteria</taxon>
        <taxon>Burkholderiales</taxon>
        <taxon>Comamonadaceae</taxon>
        <taxon>Acidovorax</taxon>
    </lineage>
</organism>
<feature type="transmembrane region" description="Helical" evidence="7">
    <location>
        <begin position="32"/>
        <end position="49"/>
    </location>
</feature>
<gene>
    <name evidence="9" type="ORF">AcdelDRAFT_3982</name>
</gene>
<evidence type="ECO:0000256" key="5">
    <source>
        <dbReference type="ARBA" id="ARBA00022989"/>
    </source>
</evidence>
<feature type="transmembrane region" description="Helical" evidence="7">
    <location>
        <begin position="55"/>
        <end position="77"/>
    </location>
</feature>
<name>C5TAQ2_ACIDE</name>
<evidence type="ECO:0000256" key="2">
    <source>
        <dbReference type="ARBA" id="ARBA00022475"/>
    </source>
</evidence>
<evidence type="ECO:0000256" key="7">
    <source>
        <dbReference type="SAM" id="Phobius"/>
    </source>
</evidence>
<protein>
    <submittedName>
        <fullName evidence="9">Phosphoesterase PA-phosphatase related</fullName>
    </submittedName>
</protein>
<evidence type="ECO:0000259" key="8">
    <source>
        <dbReference type="SMART" id="SM00014"/>
    </source>
</evidence>
<evidence type="ECO:0000256" key="4">
    <source>
        <dbReference type="ARBA" id="ARBA00022801"/>
    </source>
</evidence>
<dbReference type="GO" id="GO:0016787">
    <property type="term" value="F:hydrolase activity"/>
    <property type="evidence" value="ECO:0007669"/>
    <property type="project" value="UniProtKB-KW"/>
</dbReference>
<dbReference type="GO" id="GO:0005886">
    <property type="term" value="C:plasma membrane"/>
    <property type="evidence" value="ECO:0007669"/>
    <property type="project" value="UniProtKB-SubCell"/>
</dbReference>
<dbReference type="SMART" id="SM00014">
    <property type="entry name" value="acidPPc"/>
    <property type="match status" value="1"/>
</dbReference>
<evidence type="ECO:0000256" key="3">
    <source>
        <dbReference type="ARBA" id="ARBA00022692"/>
    </source>
</evidence>
<keyword evidence="4" id="KW-0378">Hydrolase</keyword>
<feature type="transmembrane region" description="Helical" evidence="7">
    <location>
        <begin position="6"/>
        <end position="25"/>
    </location>
</feature>
<dbReference type="RefSeq" id="WP_005799712.1">
    <property type="nucleotide sequence ID" value="NZ_ACQT01000265.1"/>
</dbReference>
<keyword evidence="5 7" id="KW-1133">Transmembrane helix</keyword>